<reference evidence="2" key="1">
    <citation type="submission" date="2020-05" db="EMBL/GenBank/DDBJ databases">
        <title>Mycena genomes resolve the evolution of fungal bioluminescence.</title>
        <authorList>
            <person name="Tsai I.J."/>
        </authorList>
    </citation>
    <scope>NUCLEOTIDE SEQUENCE</scope>
    <source>
        <strain evidence="2">CCC161011</strain>
    </source>
</reference>
<sequence length="107" mass="12364">MKQSPQVSECEPRALQETTPSFLALLPGDQRARERDRDRERVQDTAPSSSSALRTPSPFEPADLELRHQHHYHHWQRRCPHQYTQGPGRMQTKAMQTRGVHGLQRSA</sequence>
<feature type="region of interest" description="Disordered" evidence="1">
    <location>
        <begin position="77"/>
        <end position="107"/>
    </location>
</feature>
<evidence type="ECO:0000313" key="2">
    <source>
        <dbReference type="EMBL" id="KAF7349106.1"/>
    </source>
</evidence>
<organism evidence="2 3">
    <name type="scientific">Mycena venus</name>
    <dbReference type="NCBI Taxonomy" id="2733690"/>
    <lineage>
        <taxon>Eukaryota</taxon>
        <taxon>Fungi</taxon>
        <taxon>Dikarya</taxon>
        <taxon>Basidiomycota</taxon>
        <taxon>Agaricomycotina</taxon>
        <taxon>Agaricomycetes</taxon>
        <taxon>Agaricomycetidae</taxon>
        <taxon>Agaricales</taxon>
        <taxon>Marasmiineae</taxon>
        <taxon>Mycenaceae</taxon>
        <taxon>Mycena</taxon>
    </lineage>
</organism>
<feature type="compositionally biased region" description="Basic and acidic residues" evidence="1">
    <location>
        <begin position="30"/>
        <end position="43"/>
    </location>
</feature>
<accession>A0A8H7CV32</accession>
<feature type="region of interest" description="Disordered" evidence="1">
    <location>
        <begin position="1"/>
        <end position="61"/>
    </location>
</feature>
<dbReference type="AlphaFoldDB" id="A0A8H7CV32"/>
<evidence type="ECO:0000313" key="3">
    <source>
        <dbReference type="Proteomes" id="UP000620124"/>
    </source>
</evidence>
<keyword evidence="3" id="KW-1185">Reference proteome</keyword>
<name>A0A8H7CV32_9AGAR</name>
<feature type="compositionally biased region" description="Polar residues" evidence="1">
    <location>
        <begin position="45"/>
        <end position="54"/>
    </location>
</feature>
<gene>
    <name evidence="2" type="ORF">MVEN_01432800</name>
</gene>
<dbReference type="Proteomes" id="UP000620124">
    <property type="component" value="Unassembled WGS sequence"/>
</dbReference>
<proteinExistence type="predicted"/>
<comment type="caution">
    <text evidence="2">The sequence shown here is derived from an EMBL/GenBank/DDBJ whole genome shotgun (WGS) entry which is preliminary data.</text>
</comment>
<dbReference type="EMBL" id="JACAZI010000011">
    <property type="protein sequence ID" value="KAF7349106.1"/>
    <property type="molecule type" value="Genomic_DNA"/>
</dbReference>
<evidence type="ECO:0000256" key="1">
    <source>
        <dbReference type="SAM" id="MobiDB-lite"/>
    </source>
</evidence>
<protein>
    <submittedName>
        <fullName evidence="2">Uncharacterized protein</fullName>
    </submittedName>
</protein>